<dbReference type="EMBL" id="LMBR01000216">
    <property type="protein sequence ID" value="KUL20846.1"/>
    <property type="molecule type" value="Genomic_DNA"/>
</dbReference>
<organism evidence="14 15">
    <name type="scientific">Chlorobium limicola</name>
    <dbReference type="NCBI Taxonomy" id="1092"/>
    <lineage>
        <taxon>Bacteria</taxon>
        <taxon>Pseudomonadati</taxon>
        <taxon>Chlorobiota</taxon>
        <taxon>Chlorobiia</taxon>
        <taxon>Chlorobiales</taxon>
        <taxon>Chlorobiaceae</taxon>
        <taxon>Chlorobium/Pelodictyon group</taxon>
        <taxon>Chlorobium</taxon>
    </lineage>
</organism>
<evidence type="ECO:0000256" key="13">
    <source>
        <dbReference type="HAMAP-Rule" id="MF_00158"/>
    </source>
</evidence>
<dbReference type="InterPro" id="IPR042176">
    <property type="entry name" value="Pantoate_ligase_C"/>
</dbReference>
<protein>
    <recommendedName>
        <fullName evidence="5 13">Pantothenate synthetase</fullName>
        <shortName evidence="13">PS</shortName>
        <ecNumber evidence="4 13">6.3.2.1</ecNumber>
    </recommendedName>
    <alternativeName>
        <fullName evidence="13">Pantoate--beta-alanine ligase</fullName>
    </alternativeName>
    <alternativeName>
        <fullName evidence="13">Pantoate-activating enzyme</fullName>
    </alternativeName>
</protein>
<evidence type="ECO:0000256" key="4">
    <source>
        <dbReference type="ARBA" id="ARBA00012219"/>
    </source>
</evidence>
<dbReference type="Gene3D" id="3.30.1300.10">
    <property type="entry name" value="Pantoate-beta-alanine ligase, C-terminal domain"/>
    <property type="match status" value="1"/>
</dbReference>
<feature type="binding site" evidence="13">
    <location>
        <position position="61"/>
    </location>
    <ligand>
        <name>(R)-pantoate</name>
        <dbReference type="ChEBI" id="CHEBI:15980"/>
    </ligand>
</feature>
<dbReference type="CDD" id="cd00560">
    <property type="entry name" value="PanC"/>
    <property type="match status" value="1"/>
</dbReference>
<evidence type="ECO:0000256" key="5">
    <source>
        <dbReference type="ARBA" id="ARBA00014155"/>
    </source>
</evidence>
<dbReference type="Proteomes" id="UP000053937">
    <property type="component" value="Unassembled WGS sequence"/>
</dbReference>
<evidence type="ECO:0000313" key="15">
    <source>
        <dbReference type="Proteomes" id="UP000053937"/>
    </source>
</evidence>
<reference evidence="14 15" key="1">
    <citation type="submission" date="2015-10" db="EMBL/GenBank/DDBJ databases">
        <title>Draft Genome Sequence of Chlorobium limicola strain Frasassi Growing under Artificial Lighting in the Frasassi Cave System.</title>
        <authorList>
            <person name="Mansor M."/>
            <person name="Macalady J."/>
        </authorList>
    </citation>
    <scope>NUCLEOTIDE SEQUENCE [LARGE SCALE GENOMIC DNA]</scope>
    <source>
        <strain evidence="14 15">Frasassi</strain>
    </source>
</reference>
<feature type="binding site" evidence="13">
    <location>
        <position position="176"/>
    </location>
    <ligand>
        <name>ATP</name>
        <dbReference type="ChEBI" id="CHEBI:30616"/>
    </ligand>
</feature>
<dbReference type="EC" id="6.3.2.1" evidence="4 13"/>
<dbReference type="GO" id="GO:0005524">
    <property type="term" value="F:ATP binding"/>
    <property type="evidence" value="ECO:0007669"/>
    <property type="project" value="UniProtKB-KW"/>
</dbReference>
<dbReference type="NCBIfam" id="TIGR00018">
    <property type="entry name" value="panC"/>
    <property type="match status" value="1"/>
</dbReference>
<name>A0A117MJI4_CHLLI</name>
<evidence type="ECO:0000256" key="7">
    <source>
        <dbReference type="ARBA" id="ARBA00022598"/>
    </source>
</evidence>
<comment type="similarity">
    <text evidence="3 13">Belongs to the pantothenate synthetase family.</text>
</comment>
<sequence>MQIITEPCQMQAVVEKLRLNRQLIAVVMTMGALHEGHLSLVKQARSVAGTVILTIFVNPKQFGPDEDFHRYPRPFELDASHAKAAGVDYLFAPSPEAIYPEGFQTTVQTGAVAEGLEGMKRPGHFNGVVTVVTKLLHITKPHIALFGEKDAQQLAVINRLVRDLNLDVRIIGAPIVREENGLAVSSRNIYLSKEQRESATVLFRGILHAEKELATGRTDLAAIAGEIERMIAGEPECRPDYVCFVHDNDFMTAETAEPAREYRLLIAAYAGTVRLIDNRRFTT</sequence>
<dbReference type="Gene3D" id="3.40.50.620">
    <property type="entry name" value="HUPs"/>
    <property type="match status" value="1"/>
</dbReference>
<feature type="binding site" evidence="13">
    <location>
        <position position="153"/>
    </location>
    <ligand>
        <name>(R)-pantoate</name>
        <dbReference type="ChEBI" id="CHEBI:15980"/>
    </ligand>
</feature>
<dbReference type="FunFam" id="3.40.50.620:FF:000114">
    <property type="entry name" value="Pantothenate synthetase"/>
    <property type="match status" value="1"/>
</dbReference>
<evidence type="ECO:0000256" key="8">
    <source>
        <dbReference type="ARBA" id="ARBA00022655"/>
    </source>
</evidence>
<dbReference type="NCBIfam" id="TIGR00125">
    <property type="entry name" value="cyt_tran_rel"/>
    <property type="match status" value="1"/>
</dbReference>
<dbReference type="SUPFAM" id="SSF52374">
    <property type="entry name" value="Nucleotidylyl transferase"/>
    <property type="match status" value="1"/>
</dbReference>
<evidence type="ECO:0000256" key="12">
    <source>
        <dbReference type="ARBA" id="ARBA00055042"/>
    </source>
</evidence>
<keyword evidence="7 13" id="KW-0436">Ligase</keyword>
<dbReference type="PANTHER" id="PTHR21299">
    <property type="entry name" value="CYTIDYLATE KINASE/PANTOATE-BETA-ALANINE LIGASE"/>
    <property type="match status" value="1"/>
</dbReference>
<dbReference type="UniPathway" id="UPA00028">
    <property type="reaction ID" value="UER00005"/>
</dbReference>
<feature type="binding site" evidence="13">
    <location>
        <position position="61"/>
    </location>
    <ligand>
        <name>beta-alanine</name>
        <dbReference type="ChEBI" id="CHEBI:57966"/>
    </ligand>
</feature>
<gene>
    <name evidence="13" type="primary">panC</name>
    <name evidence="14" type="ORF">ASB62_08485</name>
</gene>
<comment type="caution">
    <text evidence="14">The sequence shown here is derived from an EMBL/GenBank/DDBJ whole genome shotgun (WGS) entry which is preliminary data.</text>
</comment>
<comment type="pathway">
    <text evidence="2 13">Cofactor biosynthesis; (R)-pantothenate biosynthesis; (R)-pantothenate from (R)-pantoate and beta-alanine: step 1/1.</text>
</comment>
<feature type="binding site" evidence="13">
    <location>
        <begin position="184"/>
        <end position="187"/>
    </location>
    <ligand>
        <name>ATP</name>
        <dbReference type="ChEBI" id="CHEBI:30616"/>
    </ligand>
</feature>
<keyword evidence="15" id="KW-1185">Reference proteome</keyword>
<comment type="function">
    <text evidence="12 13">Catalyzes the condensation of pantoate with beta-alanine in an ATP-dependent reaction via a pantoyl-adenylate intermediate.</text>
</comment>
<dbReference type="RefSeq" id="WP_059139467.1">
    <property type="nucleotide sequence ID" value="NZ_LMBR01000216.1"/>
</dbReference>
<evidence type="ECO:0000256" key="9">
    <source>
        <dbReference type="ARBA" id="ARBA00022741"/>
    </source>
</evidence>
<comment type="subcellular location">
    <subcellularLocation>
        <location evidence="1 13">Cytoplasm</location>
    </subcellularLocation>
</comment>
<feature type="binding site" evidence="13">
    <location>
        <begin position="30"/>
        <end position="37"/>
    </location>
    <ligand>
        <name>ATP</name>
        <dbReference type="ChEBI" id="CHEBI:30616"/>
    </ligand>
</feature>
<keyword evidence="6 13" id="KW-0963">Cytoplasm</keyword>
<dbReference type="InterPro" id="IPR003721">
    <property type="entry name" value="Pantoate_ligase"/>
</dbReference>
<feature type="binding site" evidence="13">
    <location>
        <begin position="147"/>
        <end position="150"/>
    </location>
    <ligand>
        <name>ATP</name>
        <dbReference type="ChEBI" id="CHEBI:30616"/>
    </ligand>
</feature>
<evidence type="ECO:0000256" key="6">
    <source>
        <dbReference type="ARBA" id="ARBA00022490"/>
    </source>
</evidence>
<evidence type="ECO:0000256" key="3">
    <source>
        <dbReference type="ARBA" id="ARBA00009256"/>
    </source>
</evidence>
<evidence type="ECO:0000256" key="10">
    <source>
        <dbReference type="ARBA" id="ARBA00022840"/>
    </source>
</evidence>
<dbReference type="Pfam" id="PF02569">
    <property type="entry name" value="Pantoate_ligase"/>
    <property type="match status" value="1"/>
</dbReference>
<accession>A0A117MJI4</accession>
<comment type="miscellaneous">
    <text evidence="13">The reaction proceeds by a bi uni uni bi ping pong mechanism.</text>
</comment>
<comment type="subunit">
    <text evidence="13">Homodimer.</text>
</comment>
<evidence type="ECO:0000313" key="14">
    <source>
        <dbReference type="EMBL" id="KUL20846.1"/>
    </source>
</evidence>
<dbReference type="PANTHER" id="PTHR21299:SF1">
    <property type="entry name" value="PANTOATE--BETA-ALANINE LIGASE"/>
    <property type="match status" value="1"/>
</dbReference>
<dbReference type="GO" id="GO:0004592">
    <property type="term" value="F:pantoate-beta-alanine ligase activity"/>
    <property type="evidence" value="ECO:0007669"/>
    <property type="project" value="UniProtKB-UniRule"/>
</dbReference>
<proteinExistence type="inferred from homology"/>
<dbReference type="GO" id="GO:0005829">
    <property type="term" value="C:cytosol"/>
    <property type="evidence" value="ECO:0007669"/>
    <property type="project" value="TreeGrafter"/>
</dbReference>
<keyword evidence="9 13" id="KW-0547">Nucleotide-binding</keyword>
<feature type="active site" description="Proton donor" evidence="13">
    <location>
        <position position="37"/>
    </location>
</feature>
<evidence type="ECO:0000256" key="2">
    <source>
        <dbReference type="ARBA" id="ARBA00004990"/>
    </source>
</evidence>
<keyword evidence="10 13" id="KW-0067">ATP-binding</keyword>
<keyword evidence="8 13" id="KW-0566">Pantothenate biosynthesis</keyword>
<comment type="catalytic activity">
    <reaction evidence="11 13">
        <text>(R)-pantoate + beta-alanine + ATP = (R)-pantothenate + AMP + diphosphate + H(+)</text>
        <dbReference type="Rhea" id="RHEA:10912"/>
        <dbReference type="ChEBI" id="CHEBI:15378"/>
        <dbReference type="ChEBI" id="CHEBI:15980"/>
        <dbReference type="ChEBI" id="CHEBI:29032"/>
        <dbReference type="ChEBI" id="CHEBI:30616"/>
        <dbReference type="ChEBI" id="CHEBI:33019"/>
        <dbReference type="ChEBI" id="CHEBI:57966"/>
        <dbReference type="ChEBI" id="CHEBI:456215"/>
        <dbReference type="EC" id="6.3.2.1"/>
    </reaction>
</comment>
<evidence type="ECO:0000256" key="11">
    <source>
        <dbReference type="ARBA" id="ARBA00048258"/>
    </source>
</evidence>
<dbReference type="GO" id="GO:0015940">
    <property type="term" value="P:pantothenate biosynthetic process"/>
    <property type="evidence" value="ECO:0007669"/>
    <property type="project" value="UniProtKB-UniRule"/>
</dbReference>
<dbReference type="HAMAP" id="MF_00158">
    <property type="entry name" value="PanC"/>
    <property type="match status" value="1"/>
</dbReference>
<dbReference type="InterPro" id="IPR004821">
    <property type="entry name" value="Cyt_trans-like"/>
</dbReference>
<dbReference type="OrthoDB" id="9773087at2"/>
<evidence type="ECO:0000256" key="1">
    <source>
        <dbReference type="ARBA" id="ARBA00004496"/>
    </source>
</evidence>
<dbReference type="AlphaFoldDB" id="A0A117MJI4"/>
<dbReference type="InterPro" id="IPR014729">
    <property type="entry name" value="Rossmann-like_a/b/a_fold"/>
</dbReference>